<keyword evidence="2" id="KW-1185">Reference proteome</keyword>
<name>A0ABQ9FDX7_TEGGR</name>
<reference evidence="1 2" key="1">
    <citation type="submission" date="2022-12" db="EMBL/GenBank/DDBJ databases">
        <title>Chromosome-level genome of Tegillarca granosa.</title>
        <authorList>
            <person name="Kim J."/>
        </authorList>
    </citation>
    <scope>NUCLEOTIDE SEQUENCE [LARGE SCALE GENOMIC DNA]</scope>
    <source>
        <strain evidence="1">Teg-2019</strain>
        <tissue evidence="1">Adductor muscle</tissue>
    </source>
</reference>
<protein>
    <submittedName>
        <fullName evidence="1">Uncharacterized protein</fullName>
    </submittedName>
</protein>
<organism evidence="1 2">
    <name type="scientific">Tegillarca granosa</name>
    <name type="common">Malaysian cockle</name>
    <name type="synonym">Anadara granosa</name>
    <dbReference type="NCBI Taxonomy" id="220873"/>
    <lineage>
        <taxon>Eukaryota</taxon>
        <taxon>Metazoa</taxon>
        <taxon>Spiralia</taxon>
        <taxon>Lophotrochozoa</taxon>
        <taxon>Mollusca</taxon>
        <taxon>Bivalvia</taxon>
        <taxon>Autobranchia</taxon>
        <taxon>Pteriomorphia</taxon>
        <taxon>Arcoida</taxon>
        <taxon>Arcoidea</taxon>
        <taxon>Arcidae</taxon>
        <taxon>Tegillarca</taxon>
    </lineage>
</organism>
<evidence type="ECO:0000313" key="2">
    <source>
        <dbReference type="Proteomes" id="UP001217089"/>
    </source>
</evidence>
<sequence>MQIFSKSCIILLGQTKSETVSRTERSSQKPINHPHAGTTGFDNVNYFALFTICPYSNQFTNLKYSWHCLQLYVIKPFLCKQTLKQWQTIWNMETKEISNVVPSSCLAYSYANSIVTALELGP</sequence>
<dbReference type="EMBL" id="JARBDR010000340">
    <property type="protein sequence ID" value="KAJ8314411.1"/>
    <property type="molecule type" value="Genomic_DNA"/>
</dbReference>
<accession>A0ABQ9FDX7</accession>
<comment type="caution">
    <text evidence="1">The sequence shown here is derived from an EMBL/GenBank/DDBJ whole genome shotgun (WGS) entry which is preliminary data.</text>
</comment>
<proteinExistence type="predicted"/>
<evidence type="ECO:0000313" key="1">
    <source>
        <dbReference type="EMBL" id="KAJ8314411.1"/>
    </source>
</evidence>
<gene>
    <name evidence="1" type="ORF">KUTeg_008034</name>
</gene>
<dbReference type="Proteomes" id="UP001217089">
    <property type="component" value="Unassembled WGS sequence"/>
</dbReference>